<dbReference type="GO" id="GO:0004326">
    <property type="term" value="F:tetrahydrofolylpolyglutamate synthase activity"/>
    <property type="evidence" value="ECO:0000318"/>
    <property type="project" value="GO_Central"/>
</dbReference>
<keyword evidence="2" id="KW-0436">Ligase</keyword>
<feature type="region of interest" description="Disordered" evidence="7">
    <location>
        <begin position="815"/>
        <end position="844"/>
    </location>
</feature>
<accession>A0A0D1DPA2</accession>
<keyword evidence="4" id="KW-0547">Nucleotide-binding</keyword>
<evidence type="ECO:0000256" key="4">
    <source>
        <dbReference type="ARBA" id="ARBA00022741"/>
    </source>
</evidence>
<keyword evidence="9" id="KW-1185">Reference proteome</keyword>
<keyword evidence="3" id="KW-0479">Metal-binding</keyword>
<dbReference type="GO" id="GO:0009396">
    <property type="term" value="P:folic acid-containing compound biosynthetic process"/>
    <property type="evidence" value="ECO:0000318"/>
    <property type="project" value="GO_Central"/>
</dbReference>
<dbReference type="STRING" id="237631.A0A0D1DPA2"/>
<feature type="region of interest" description="Disordered" evidence="7">
    <location>
        <begin position="167"/>
        <end position="198"/>
    </location>
</feature>
<dbReference type="InterPro" id="IPR036615">
    <property type="entry name" value="Mur_ligase_C_dom_sf"/>
</dbReference>
<evidence type="ECO:0000256" key="3">
    <source>
        <dbReference type="ARBA" id="ARBA00022723"/>
    </source>
</evidence>
<keyword evidence="6" id="KW-0460">Magnesium</keyword>
<feature type="compositionally biased region" description="Polar residues" evidence="7">
    <location>
        <begin position="765"/>
        <end position="785"/>
    </location>
</feature>
<feature type="compositionally biased region" description="Polar residues" evidence="7">
    <location>
        <begin position="336"/>
        <end position="345"/>
    </location>
</feature>
<dbReference type="OrthoDB" id="5212574at2759"/>
<feature type="region of interest" description="Disordered" evidence="7">
    <location>
        <begin position="462"/>
        <end position="645"/>
    </location>
</feature>
<dbReference type="InParanoid" id="A0A0D1DPA2"/>
<dbReference type="UniPathway" id="UPA00850"/>
<dbReference type="GeneID" id="23566922"/>
<evidence type="ECO:0000256" key="7">
    <source>
        <dbReference type="SAM" id="MobiDB-lite"/>
    </source>
</evidence>
<sequence>MPSADSDSHTPLAGGGPASLIILKTHPPLPAFSIPHRVPDPSSDISSLKLSILRILTGQTNAHSSTKPLTFSEEVKEKAINGWKMQMLTLELRQSDDLDEQDHVQHHQHTSASQPLRGFELQDHHECSLIEQGDMIVVRLKPNHTLDELELPELGPAHRYSAPAGSLTRAGTLSEPPPYSIIQPSEPSSFSSSVGAQPNANYHQHRYQDYRSAFRVVTANHVGSGHIRRSTALNTPSAYTNNPASLGQGLNLLQPSSTKANGNKGKRRTSTAAATPTAAPKPSTSPKLTSSAVLTDANTNTNANAAPTAPTSATTPSTETLASSANPSTVALPASTIDQQNLASPPTSPRLASGSATPVSSSGAFPGAVRRQSSSVVTLQAGQRSTAPATTSASSPKPNGKSSSPFASMPATALVIGPGVQGQVGRNPTSANAPIGSYGAPDLGEYGNLKALVGFTSASGPEIRAKPRRKSSRQNSQEFTWTASDNNVLDPSISRRRPSNPATAAADAAERRAAIVRQSSTDAAATLGTTADAPPKRPVKDRQTSSSSRINKSELPNPPLLPPIQNLAPFPVKPKKERDLPPMPMPMTAHEPNTSMVTVSTPTENRPPRLSFLRKFSTNTQSSRNTDSGQDSPANEPARGGFGFLRQSQTNTAPLDEIDPAIKPAHERESSQNSSLTRAERRYLEVQKALATEREKQAEAEKQRADENLALQVKKDKERERKESEAKKRAEEQKWEMWDEVRRRQKAAKEDKVHPGIQRLYSAAKQESNAKPKSATSAVVVTPSAQPELESSPRDSFATATASSPAIAPVLANDAPSETTQASVGGLASAQHGNGHSHGNDSGLGQRIELGLERITRLLARLGSPHKQFPVIHVAGTNGKGTTIAYLDSVLRNALDIRTGTFVSPHLIERRDCCKVDGKMVSKSLWKQAQSDVLFADQGLDIAASSNDDGQPLKSSPFELLTAQTFQAFSLLPESERPEILLIEVGLGGRLDATNVFDDTQVLASVVCPIDRDHEAFLGSKLEGIAQEKAGIIKHNGLCIIADQRLDDSSVVDQLALGPLQNEAKQLGNRAAGIMDSIRNVCMTHNARLVKTYIPWKVLSLPPTKMDRWGSVIDFTPRLAPTLFLSTSGLNPPSTFVAHPHDPVVFGVPVQVERTRANLTGVCMAVQTLSSIARDEWAQDRWEELRTRIMWGLRDDAESNLRVRESINAVSWAGRCSWHTFDGKHVLIDGAHNEASAKALREYLDSCLSARALSNQAKAKGKSQFEITYILAFSEGKDYEAMVKALLDQPTWVEKQSVALTRFSAPEGMPWVKSVELQDGLKTLKRLSKQLDLGELRVFDSVARAMEWATAKGEAPVVVAGSLYLVADAYRLLRDKGVWSG</sequence>
<dbReference type="SUPFAM" id="SSF53623">
    <property type="entry name" value="MurD-like peptide ligases, catalytic domain"/>
    <property type="match status" value="1"/>
</dbReference>
<feature type="region of interest" description="Disordered" evidence="7">
    <location>
        <begin position="227"/>
        <end position="408"/>
    </location>
</feature>
<evidence type="ECO:0000256" key="1">
    <source>
        <dbReference type="ARBA" id="ARBA00008276"/>
    </source>
</evidence>
<feature type="compositionally biased region" description="Polar residues" evidence="7">
    <location>
        <begin position="231"/>
        <end position="245"/>
    </location>
</feature>
<comment type="similarity">
    <text evidence="1">Belongs to the folylpolyglutamate synthase family.</text>
</comment>
<dbReference type="GO" id="GO:0046872">
    <property type="term" value="F:metal ion binding"/>
    <property type="evidence" value="ECO:0007669"/>
    <property type="project" value="UniProtKB-KW"/>
</dbReference>
<evidence type="ECO:0000256" key="6">
    <source>
        <dbReference type="ARBA" id="ARBA00022842"/>
    </source>
</evidence>
<feature type="compositionally biased region" description="Basic and acidic residues" evidence="7">
    <location>
        <begin position="534"/>
        <end position="543"/>
    </location>
</feature>
<dbReference type="Proteomes" id="UP000000561">
    <property type="component" value="Chromosome 22"/>
</dbReference>
<protein>
    <recommendedName>
        <fullName evidence="10">Tetrahydrofolylpolyglutamate synthase</fullName>
    </recommendedName>
</protein>
<feature type="compositionally biased region" description="Low complexity" evidence="7">
    <location>
        <begin position="180"/>
        <end position="193"/>
    </location>
</feature>
<dbReference type="GO" id="GO:0005829">
    <property type="term" value="C:cytosol"/>
    <property type="evidence" value="ECO:0000318"/>
    <property type="project" value="GO_Central"/>
</dbReference>
<feature type="region of interest" description="Disordered" evidence="7">
    <location>
        <begin position="694"/>
        <end position="730"/>
    </location>
</feature>
<dbReference type="SUPFAM" id="SSF53244">
    <property type="entry name" value="MurD-like peptide ligases, peptide-binding domain"/>
    <property type="match status" value="1"/>
</dbReference>
<feature type="compositionally biased region" description="Polar residues" evidence="7">
    <location>
        <begin position="251"/>
        <end position="261"/>
    </location>
</feature>
<dbReference type="GO" id="GO:0005737">
    <property type="term" value="C:cytoplasm"/>
    <property type="evidence" value="ECO:0000318"/>
    <property type="project" value="GO_Central"/>
</dbReference>
<dbReference type="NCBIfam" id="TIGR01499">
    <property type="entry name" value="folC"/>
    <property type="match status" value="1"/>
</dbReference>
<proteinExistence type="inferred from homology"/>
<dbReference type="GO" id="GO:0005739">
    <property type="term" value="C:mitochondrion"/>
    <property type="evidence" value="ECO:0000318"/>
    <property type="project" value="GO_Central"/>
</dbReference>
<evidence type="ECO:0000256" key="5">
    <source>
        <dbReference type="ARBA" id="ARBA00022840"/>
    </source>
</evidence>
<dbReference type="PANTHER" id="PTHR11136:SF0">
    <property type="entry name" value="DIHYDROFOLATE SYNTHETASE-RELATED"/>
    <property type="match status" value="1"/>
</dbReference>
<keyword evidence="5" id="KW-0067">ATP-binding</keyword>
<reference evidence="8 9" key="1">
    <citation type="journal article" date="2006" name="Nature">
        <title>Insights from the genome of the biotrophic fungal plant pathogen Ustilago maydis.</title>
        <authorList>
            <person name="Kamper J."/>
            <person name="Kahmann R."/>
            <person name="Bolker M."/>
            <person name="Ma L.J."/>
            <person name="Brefort T."/>
            <person name="Saville B.J."/>
            <person name="Banuett F."/>
            <person name="Kronstad J.W."/>
            <person name="Gold S.E."/>
            <person name="Muller O."/>
            <person name="Perlin M.H."/>
            <person name="Wosten H.A."/>
            <person name="de Vries R."/>
            <person name="Ruiz-Herrera J."/>
            <person name="Reynaga-Pena C.G."/>
            <person name="Snetselaar K."/>
            <person name="McCann M."/>
            <person name="Perez-Martin J."/>
            <person name="Feldbrugge M."/>
            <person name="Basse C.W."/>
            <person name="Steinberg G."/>
            <person name="Ibeas J.I."/>
            <person name="Holloman W."/>
            <person name="Guzman P."/>
            <person name="Farman M."/>
            <person name="Stajich J.E."/>
            <person name="Sentandreu R."/>
            <person name="Gonzalez-Prieto J.M."/>
            <person name="Kennell J.C."/>
            <person name="Molina L."/>
            <person name="Schirawski J."/>
            <person name="Mendoza-Mendoza A."/>
            <person name="Greilinger D."/>
            <person name="Munch K."/>
            <person name="Rossel N."/>
            <person name="Scherer M."/>
            <person name="Vranes M."/>
            <person name="Ladendorf O."/>
            <person name="Vincon V."/>
            <person name="Fuchs U."/>
            <person name="Sandrock B."/>
            <person name="Meng S."/>
            <person name="Ho E.C."/>
            <person name="Cahill M.J."/>
            <person name="Boyce K.J."/>
            <person name="Klose J."/>
            <person name="Klosterman S.J."/>
            <person name="Deelstra H.J."/>
            <person name="Ortiz-Castellanos L."/>
            <person name="Li W."/>
            <person name="Sanchez-Alonso P."/>
            <person name="Schreier P.H."/>
            <person name="Hauser-Hahn I."/>
            <person name="Vaupel M."/>
            <person name="Koopmann E."/>
            <person name="Friedrich G."/>
            <person name="Voss H."/>
            <person name="Schluter T."/>
            <person name="Margolis J."/>
            <person name="Platt D."/>
            <person name="Swimmer C."/>
            <person name="Gnirke A."/>
            <person name="Chen F."/>
            <person name="Vysotskaia V."/>
            <person name="Mannhaupt G."/>
            <person name="Guldener U."/>
            <person name="Munsterkotter M."/>
            <person name="Haase D."/>
            <person name="Oesterheld M."/>
            <person name="Mewes H.W."/>
            <person name="Mauceli E.W."/>
            <person name="DeCaprio D."/>
            <person name="Wade C.M."/>
            <person name="Butler J."/>
            <person name="Young S."/>
            <person name="Jaffe D.B."/>
            <person name="Calvo S."/>
            <person name="Nusbaum C."/>
            <person name="Galagan J."/>
            <person name="Birren B.W."/>
        </authorList>
    </citation>
    <scope>NUCLEOTIDE SEQUENCE [LARGE SCALE GENOMIC DNA]</scope>
    <source>
        <strain evidence="9">DSM 14603 / FGSC 9021 / UM521</strain>
    </source>
</reference>
<feature type="compositionally biased region" description="Polar residues" evidence="7">
    <location>
        <begin position="354"/>
        <end position="363"/>
    </location>
</feature>
<dbReference type="KEGG" id="uma:UMAG_10974"/>
<evidence type="ECO:0008006" key="10">
    <source>
        <dbReference type="Google" id="ProtNLM"/>
    </source>
</evidence>
<dbReference type="eggNOG" id="KOG2525">
    <property type="taxonomic scope" value="Eukaryota"/>
</dbReference>
<dbReference type="EMBL" id="CM003161">
    <property type="protein sequence ID" value="KIS65871.1"/>
    <property type="molecule type" value="Genomic_DNA"/>
</dbReference>
<dbReference type="PANTHER" id="PTHR11136">
    <property type="entry name" value="FOLYLPOLYGLUTAMATE SYNTHASE-RELATED"/>
    <property type="match status" value="1"/>
</dbReference>
<feature type="region of interest" description="Disordered" evidence="7">
    <location>
        <begin position="763"/>
        <end position="801"/>
    </location>
</feature>
<feature type="compositionally biased region" description="Polar residues" evidence="7">
    <location>
        <begin position="616"/>
        <end position="633"/>
    </location>
</feature>
<evidence type="ECO:0000256" key="2">
    <source>
        <dbReference type="ARBA" id="ARBA00022598"/>
    </source>
</evidence>
<gene>
    <name evidence="8" type="ORF">UMAG_10974</name>
</gene>
<dbReference type="VEuPathDB" id="FungiDB:UMAG_10974"/>
<dbReference type="GO" id="GO:0008841">
    <property type="term" value="F:dihydrofolate synthase activity"/>
    <property type="evidence" value="ECO:0000318"/>
    <property type="project" value="GO_Central"/>
</dbReference>
<organism evidence="8 9">
    <name type="scientific">Mycosarcoma maydis</name>
    <name type="common">Corn smut fungus</name>
    <name type="synonym">Ustilago maydis</name>
    <dbReference type="NCBI Taxonomy" id="5270"/>
    <lineage>
        <taxon>Eukaryota</taxon>
        <taxon>Fungi</taxon>
        <taxon>Dikarya</taxon>
        <taxon>Basidiomycota</taxon>
        <taxon>Ustilaginomycotina</taxon>
        <taxon>Ustilaginomycetes</taxon>
        <taxon>Ustilaginales</taxon>
        <taxon>Ustilaginaceae</taxon>
        <taxon>Mycosarcoma</taxon>
    </lineage>
</organism>
<dbReference type="InterPro" id="IPR001645">
    <property type="entry name" value="Folylpolyglutamate_synth"/>
</dbReference>
<feature type="compositionally biased region" description="Polar residues" evidence="7">
    <location>
        <begin position="591"/>
        <end position="604"/>
    </location>
</feature>
<feature type="compositionally biased region" description="Low complexity" evidence="7">
    <location>
        <begin position="521"/>
        <end position="533"/>
    </location>
</feature>
<dbReference type="FunFam" id="3.90.190.20:FF:000040">
    <property type="entry name" value="Dihydrofolate synthase, putative"/>
    <property type="match status" value="1"/>
</dbReference>
<dbReference type="Gene3D" id="3.90.190.20">
    <property type="entry name" value="Mur ligase, C-terminal domain"/>
    <property type="match status" value="1"/>
</dbReference>
<dbReference type="RefSeq" id="XP_011392610.1">
    <property type="nucleotide sequence ID" value="XM_011394308.1"/>
</dbReference>
<dbReference type="InterPro" id="IPR036565">
    <property type="entry name" value="Mur-like_cat_sf"/>
</dbReference>
<evidence type="ECO:0000313" key="8">
    <source>
        <dbReference type="EMBL" id="KIS65871.1"/>
    </source>
</evidence>
<dbReference type="Gene3D" id="3.40.1190.10">
    <property type="entry name" value="Mur-like, catalytic domain"/>
    <property type="match status" value="1"/>
</dbReference>
<name>A0A0D1DPA2_MYCMD</name>
<evidence type="ECO:0000313" key="9">
    <source>
        <dbReference type="Proteomes" id="UP000000561"/>
    </source>
</evidence>
<feature type="compositionally biased region" description="Low complexity" evidence="7">
    <location>
        <begin position="270"/>
        <end position="325"/>
    </location>
</feature>
<feature type="compositionally biased region" description="Polar residues" evidence="7">
    <location>
        <begin position="371"/>
        <end position="384"/>
    </location>
</feature>
<dbReference type="GO" id="GO:0005524">
    <property type="term" value="F:ATP binding"/>
    <property type="evidence" value="ECO:0007669"/>
    <property type="project" value="UniProtKB-KW"/>
</dbReference>
<feature type="compositionally biased region" description="Polar residues" evidence="7">
    <location>
        <begin position="473"/>
        <end position="489"/>
    </location>
</feature>
<feature type="compositionally biased region" description="Low complexity" evidence="7">
    <location>
        <begin position="385"/>
        <end position="405"/>
    </location>
</feature>